<sequence>MYANQARLDEQEDPYFFISYAHHDGAYAKRLGDHLDKNAIPVWFDRNLAWGSRFVVELQRRIAGSLGVIVVMSPAAEAAQWVEREILEGQRHNRNFLPILISGQRHFLLASSQYFDARDGRLPGDQEILQLRHVLGGDQTRRPPALRLPIPLVKAPATHLSPSVSMAKLRSFLTTGELELADLLTGSMLLEAAGRLEAGWLRRSDGERLPGDVLRDIDLAWSGHSAGAYGFGAQLARHGRPPAGVPDGRSGDFFLLARALGWKKDRQEPSSFYQQFAAPARRGDAFFPTLRNPQLEGHPNWHDKWIETTMAVHLRLRAWRQA</sequence>
<keyword evidence="4" id="KW-1185">Reference proteome</keyword>
<feature type="domain" description="GUN4-like" evidence="1">
    <location>
        <begin position="165"/>
        <end position="267"/>
    </location>
</feature>
<dbReference type="Pfam" id="PF13676">
    <property type="entry name" value="TIR_2"/>
    <property type="match status" value="1"/>
</dbReference>
<comment type="caution">
    <text evidence="3">The sequence shown here is derived from an EMBL/GenBank/DDBJ whole genome shotgun (WGS) entry which is preliminary data.</text>
</comment>
<evidence type="ECO:0000313" key="4">
    <source>
        <dbReference type="Proteomes" id="UP001595891"/>
    </source>
</evidence>
<evidence type="ECO:0000259" key="2">
    <source>
        <dbReference type="Pfam" id="PF13676"/>
    </source>
</evidence>
<dbReference type="RefSeq" id="WP_262847006.1">
    <property type="nucleotide sequence ID" value="NZ_JANZYP010000055.1"/>
</dbReference>
<dbReference type="InterPro" id="IPR000157">
    <property type="entry name" value="TIR_dom"/>
</dbReference>
<dbReference type="SUPFAM" id="SSF140869">
    <property type="entry name" value="GUN4-like"/>
    <property type="match status" value="1"/>
</dbReference>
<protein>
    <submittedName>
        <fullName evidence="3">TIR domain-containing protein</fullName>
    </submittedName>
</protein>
<dbReference type="Gene3D" id="1.25.40.620">
    <property type="match status" value="1"/>
</dbReference>
<feature type="domain" description="TIR" evidence="2">
    <location>
        <begin position="16"/>
        <end position="123"/>
    </location>
</feature>
<accession>A0ABV9EEF2</accession>
<proteinExistence type="predicted"/>
<evidence type="ECO:0000313" key="3">
    <source>
        <dbReference type="EMBL" id="MFC4586972.1"/>
    </source>
</evidence>
<dbReference type="Pfam" id="PF05419">
    <property type="entry name" value="GUN4"/>
    <property type="match status" value="1"/>
</dbReference>
<dbReference type="SUPFAM" id="SSF52200">
    <property type="entry name" value="Toll/Interleukin receptor TIR domain"/>
    <property type="match status" value="1"/>
</dbReference>
<gene>
    <name evidence="3" type="ORF">ACFO8L_12850</name>
</gene>
<name>A0ABV9EEF2_9ACTN</name>
<evidence type="ECO:0000259" key="1">
    <source>
        <dbReference type="Pfam" id="PF05419"/>
    </source>
</evidence>
<dbReference type="InterPro" id="IPR037215">
    <property type="entry name" value="GUN4-like_sf"/>
</dbReference>
<reference evidence="4" key="1">
    <citation type="journal article" date="2019" name="Int. J. Syst. Evol. Microbiol.">
        <title>The Global Catalogue of Microorganisms (GCM) 10K type strain sequencing project: providing services to taxonomists for standard genome sequencing and annotation.</title>
        <authorList>
            <consortium name="The Broad Institute Genomics Platform"/>
            <consortium name="The Broad Institute Genome Sequencing Center for Infectious Disease"/>
            <person name="Wu L."/>
            <person name="Ma J."/>
        </authorList>
    </citation>
    <scope>NUCLEOTIDE SEQUENCE [LARGE SCALE GENOMIC DNA]</scope>
    <source>
        <strain evidence="4">CCUG 49560</strain>
    </source>
</reference>
<organism evidence="3 4">
    <name type="scientific">Sphaerisporangium corydalis</name>
    <dbReference type="NCBI Taxonomy" id="1441875"/>
    <lineage>
        <taxon>Bacteria</taxon>
        <taxon>Bacillati</taxon>
        <taxon>Actinomycetota</taxon>
        <taxon>Actinomycetes</taxon>
        <taxon>Streptosporangiales</taxon>
        <taxon>Streptosporangiaceae</taxon>
        <taxon>Sphaerisporangium</taxon>
    </lineage>
</organism>
<dbReference type="Proteomes" id="UP001595891">
    <property type="component" value="Unassembled WGS sequence"/>
</dbReference>
<dbReference type="InterPro" id="IPR008629">
    <property type="entry name" value="GUN4-like"/>
</dbReference>
<dbReference type="Gene3D" id="3.40.50.10140">
    <property type="entry name" value="Toll/interleukin-1 receptor homology (TIR) domain"/>
    <property type="match status" value="1"/>
</dbReference>
<dbReference type="InterPro" id="IPR035897">
    <property type="entry name" value="Toll_tir_struct_dom_sf"/>
</dbReference>
<dbReference type="EMBL" id="JBHSFN010000007">
    <property type="protein sequence ID" value="MFC4586972.1"/>
    <property type="molecule type" value="Genomic_DNA"/>
</dbReference>